<keyword evidence="5" id="KW-0624">Polysaccharide degradation</keyword>
<feature type="region of interest" description="Disordered" evidence="7">
    <location>
        <begin position="2304"/>
        <end position="2326"/>
    </location>
</feature>
<sequence>MPSARRARFVLPSLRRPRTAAALAALVVVAVAVPVQMASAAPDTTAPGKPGSVASSYYGGVGTVLTWSKVSASDLASYRVYRSTQKAMTLANSTRLGDTTSLSYTDRAATAGATLFYALTAVDRSGNESGLSSIKQVTAKDTDKPSTPSSLTAKTSTSGIALDWKDNGEPDLAGYQVLRSTSSSGPWTQAASSLTSSAFSDTQAPAAVKSYYRVTATDLSGNVSSYASTSATRPSGTVVVPPAAQAPGTPTGFTAKLSSAGVPQLSWTASAGASSYRLSRASTSAADGVVLSSTLTGTTYSDGAAPAKQTAYYRLVAVNAAGASSAATASVAVPGDTTAPATPGSPTVKVVPGGGMTVSWPANKEADLAGYTVQRRDGDGVYRDWLPTAGAAYALTSFTDDGAIEGTVHYYRLRAVDASGNLSGYKSITANNPDKAPAAPTSLVVSQDPTAGLALAWKAPADVDLAGYSVYRSTNASSGFALLSTLTTAAAGQTPRFRDTSAPKGATVYYRVSAVDAVGNASSSSSTVSGTSLTNPVPVAVDTTVLTVGPGAQFTSVAAAVDSIPTNNLKHYRIDIAPGTYSEHFTIDSPFVELHGTGTGPSATVISAARASGSPDPDEPGETLGTAGSAVVRVDASDVALKNLTVANTFDEAANPQIDDQQAVALRVEGDRFVADHVRLLGNQDTLLADTPKPTTRIRQYYVDSYIEGDVDFVFGAANAVFDRVTFHALDRGKSNNGYLTAASTDIGSKYGFLVWNSKVESDAAKGTVNLGRPWHPSADPDAQGSVVIVHTYLPAAIDTAQPWDDMASTNSSGTKVNFPWTTGRFSEFENTGPGATVSANRPQLTAANAAKITPEIQLAGKDGWNPVVADPGTAPSAPTAVVASTDTRLVNLTWADDDSARVVGWNVYRADQTGPFVKVGQSDTAAYQDSTAVTGAAYRYAVTAITRQGVESGQSAIVAVTVAAASHAADYTVDANATPGATTFTTLAAALAAAPAGTPADPTVIELAKGRYAEYTTIAKPWTIVRGATGDPEDVVITGNRAAGTPTGTATNGVPDTYGTSGSATLVISGSNVALRDLTVENAYEEGTYANGQAVAVRSTGDRLSYDHVRLLGNQDTLYANSPSTTTTARTYIHDSFIEGDVDFVFGRGTVVIDDSTLHVLDHGTSPNGAVTAASTNAANAHGFLITGSRIIGEAPDGSQNLGRPWQPGIAQPDGSSVADTTAVAQVTVRDSWLGPVVSPTAPWTNMVNSGTTTSWTSARFGSYANTGPGAGTGAGSPQLTAAQAADATPERYLAGADGWNPVADPAPQTAPSAPTGLSASGGDRQVALAWDDNPEADAATYRVYRSSGADQVTADPAHLVAEVAKPAYTDNGLVNGTEYHYLLVAVDTAGRASAASAAVSATAAVKPLVADVTVAKDGSGDYTSVQAALSAVSAGTAAAPKVVLVKPGTYREVVVSAKANVIIAGTTGSAADVVITGDNANGTATSATTCPQVTTATCGTAGSATVTLTGAGVQVRDLTIANTFDASQHPEIGNFNTQAVALRATGDRQVYRDVRLLGAQDTLNADASGGISADGSGYPRQYYVDSLIQGNVDYVFGRASAVFERVTFSSTKRSGGTVFAPSTAKKALGYLVLDSRFTSRNDPGSFYLGRPWRAWSDGAYADDSRGQTVIMNSSFAAGFTTDHPWTDFAPNAWTDGRFAEYRSTGAGATTGANRPQLTDAQAAAITPTGWLAGSDGWNPLVDAPVDVAPAAPTGLGVTAASKQAFVTWDESTASDVVAYRVLRDGAVVGTVDSPSFTDTGLTNDTAYRYTVVAVDAAGRVSKESAPAVVTPKLVVDAVVASDGSGDYTTLAAAVAAAKTGWVVKVKPGTYTGTTAIAKSITVIGGGTTPGDVVLTNGTADATVSVTADGVTLSGLTLANTSTSGSAPALSMTGDQDLVANSVLTSTANRTVFADTVTYNASARQMITGSTIVGGSDIVLGRATLVINDSTIRPRQSGTVLTPSTASTFKGFLLINSTVDTTGVTNVQLGRPYRAWGDTYDPKSVGQAVVRDSVLGSGIRSSQPWGTGPANEPWTLGRFAEYGNTGAGATSSATRPQLSPADSVSYTVSQWLGTGSWHPAVADPAAPSDVTPPASPADLTATPSDGAIALSWTAPSDADLAGYRVYRSTAASVAPTAANLVASPTTASFSDAGLTNGTTYRYAVVAIDAAGNASAAAIATSSPADSLPPAAPKGFVGTGADSKVVLSWTANPETDLAGYRVYGADGTRLNDALITGTTYTVTGLTNGTASTFMLAAVDTAGNESAKSDPVTSTPAPGDHTAPVAPTGVSTVLGKTSVTVRWSAVDADDLAGYAVYRDGTKLASVGAGTTSYTDSSVVVGTTYAYTVTASDASANVSAASSAASATPIKVDIVVAADGSGDATTLQAVLGTPTAGGAYDPAAPGTLANNADYSSQGYRTILVKPGTYSGALVSGNRYGVRIIGATGDPKDVVLTAPGGVVPTFSVSGNGWTFRAVTLQSVATASGNQATALQIKSGDKQIVDNVRLLGDKQTLLASTANTTTASRVYVTGSYLEGGSDLLLGRAVVVVRKSTIHVLDRPGASLTDSSISSAFPLGFLITDSTIVADGAPNSIYLGRPYPDGATAQAQVVVRNSVLPAAIVVAKPWNDWSGSLLWSSGRFSEYQNTGDGAAVNANRPQLTADNQAGYTAAAYLAGSDGWNPIAG</sequence>
<dbReference type="SMART" id="SM00060">
    <property type="entry name" value="FN3"/>
    <property type="match status" value="11"/>
</dbReference>
<feature type="domain" description="Fibronectin type-III" evidence="9">
    <location>
        <begin position="2133"/>
        <end position="2225"/>
    </location>
</feature>
<protein>
    <recommendedName>
        <fullName evidence="9">Fibronectin type-III domain-containing protein</fullName>
    </recommendedName>
</protein>
<organism evidence="10 11">
    <name type="scientific">Amnibacterium soli</name>
    <dbReference type="NCBI Taxonomy" id="1282736"/>
    <lineage>
        <taxon>Bacteria</taxon>
        <taxon>Bacillati</taxon>
        <taxon>Actinomycetota</taxon>
        <taxon>Actinomycetes</taxon>
        <taxon>Micrococcales</taxon>
        <taxon>Microbacteriaceae</taxon>
        <taxon>Amnibacterium</taxon>
    </lineage>
</organism>
<feature type="domain" description="Fibronectin type-III" evidence="9">
    <location>
        <begin position="342"/>
        <end position="438"/>
    </location>
</feature>
<keyword evidence="11" id="KW-1185">Reference proteome</keyword>
<dbReference type="Gene3D" id="2.60.40.10">
    <property type="entry name" value="Immunoglobulins"/>
    <property type="match status" value="11"/>
</dbReference>
<feature type="active site" evidence="6">
    <location>
        <position position="1144"/>
    </location>
</feature>
<feature type="domain" description="Fibronectin type-III" evidence="9">
    <location>
        <begin position="2322"/>
        <end position="2411"/>
    </location>
</feature>
<dbReference type="Gene3D" id="2.160.20.10">
    <property type="entry name" value="Single-stranded right-handed beta-helix, Pectin lyase-like"/>
    <property type="match status" value="5"/>
</dbReference>
<dbReference type="PROSITE" id="PS00503">
    <property type="entry name" value="PECTINESTERASE_2"/>
    <property type="match status" value="2"/>
</dbReference>
<dbReference type="CDD" id="cd00063">
    <property type="entry name" value="FN3"/>
    <property type="match status" value="5"/>
</dbReference>
<dbReference type="InterPro" id="IPR012334">
    <property type="entry name" value="Pectin_lyas_fold"/>
</dbReference>
<feature type="compositionally biased region" description="Polar residues" evidence="7">
    <location>
        <begin position="1311"/>
        <end position="1320"/>
    </location>
</feature>
<comment type="caution">
    <text evidence="10">The sequence shown here is derived from an EMBL/GenBank/DDBJ whole genome shotgun (WGS) entry which is preliminary data.</text>
</comment>
<feature type="domain" description="Fibronectin type-III" evidence="9">
    <location>
        <begin position="439"/>
        <end position="537"/>
    </location>
</feature>
<feature type="domain" description="Fibronectin type-III" evidence="9">
    <location>
        <begin position="1750"/>
        <end position="1836"/>
    </location>
</feature>
<keyword evidence="3" id="KW-0063">Aspartyl esterase</keyword>
<accession>A0ABP8ZHT2</accession>
<feature type="chain" id="PRO_5046691497" description="Fibronectin type-III domain-containing protein" evidence="8">
    <location>
        <begin position="41"/>
        <end position="2723"/>
    </location>
</feature>
<dbReference type="InterPro" id="IPR011050">
    <property type="entry name" value="Pectin_lyase_fold/virulence"/>
</dbReference>
<reference evidence="11" key="1">
    <citation type="journal article" date="2019" name="Int. J. Syst. Evol. Microbiol.">
        <title>The Global Catalogue of Microorganisms (GCM) 10K type strain sequencing project: providing services to taxonomists for standard genome sequencing and annotation.</title>
        <authorList>
            <consortium name="The Broad Institute Genomics Platform"/>
            <consortium name="The Broad Institute Genome Sequencing Center for Infectious Disease"/>
            <person name="Wu L."/>
            <person name="Ma J."/>
        </authorList>
    </citation>
    <scope>NUCLEOTIDE SEQUENCE [LARGE SCALE GENOMIC DNA]</scope>
    <source>
        <strain evidence="11">JCM 19015</strain>
    </source>
</reference>
<evidence type="ECO:0000259" key="9">
    <source>
        <dbReference type="PROSITE" id="PS50853"/>
    </source>
</evidence>
<dbReference type="PANTHER" id="PTHR31321">
    <property type="entry name" value="ACYL-COA THIOESTER HYDROLASE YBHC-RELATED"/>
    <property type="match status" value="1"/>
</dbReference>
<dbReference type="SUPFAM" id="SSF51126">
    <property type="entry name" value="Pectin lyase-like"/>
    <property type="match status" value="5"/>
</dbReference>
<name>A0ABP8ZHT2_9MICO</name>
<evidence type="ECO:0000256" key="1">
    <source>
        <dbReference type="ARBA" id="ARBA00008891"/>
    </source>
</evidence>
<comment type="similarity">
    <text evidence="1">Belongs to the pectinesterase family.</text>
</comment>
<feature type="active site" evidence="6">
    <location>
        <position position="712"/>
    </location>
</feature>
<keyword evidence="8" id="KW-0732">Signal</keyword>
<dbReference type="InterPro" id="IPR000070">
    <property type="entry name" value="Pectinesterase_cat"/>
</dbReference>
<evidence type="ECO:0000313" key="11">
    <source>
        <dbReference type="Proteomes" id="UP001500121"/>
    </source>
</evidence>
<dbReference type="EMBL" id="BAABLP010000010">
    <property type="protein sequence ID" value="GAA4757116.1"/>
    <property type="molecule type" value="Genomic_DNA"/>
</dbReference>
<keyword evidence="4" id="KW-0326">Glycosidase</keyword>
<dbReference type="InterPro" id="IPR033131">
    <property type="entry name" value="Pectinesterase_Asp_AS"/>
</dbReference>
<dbReference type="Pfam" id="PF01095">
    <property type="entry name" value="Pectinesterase"/>
    <property type="match status" value="5"/>
</dbReference>
<feature type="domain" description="Fibronectin type-III" evidence="9">
    <location>
        <begin position="1312"/>
        <end position="1410"/>
    </location>
</feature>
<dbReference type="PANTHER" id="PTHR31321:SF57">
    <property type="entry name" value="PECTINESTERASE 53-RELATED"/>
    <property type="match status" value="1"/>
</dbReference>
<feature type="signal peptide" evidence="8">
    <location>
        <begin position="1"/>
        <end position="40"/>
    </location>
</feature>
<dbReference type="Pfam" id="PF00041">
    <property type="entry name" value="fn3"/>
    <property type="match status" value="2"/>
</dbReference>
<dbReference type="InterPro" id="IPR013783">
    <property type="entry name" value="Ig-like_fold"/>
</dbReference>
<evidence type="ECO:0000256" key="3">
    <source>
        <dbReference type="ARBA" id="ARBA00023085"/>
    </source>
</evidence>
<evidence type="ECO:0000256" key="6">
    <source>
        <dbReference type="PROSITE-ProRule" id="PRU10040"/>
    </source>
</evidence>
<dbReference type="SUPFAM" id="SSF49265">
    <property type="entry name" value="Fibronectin type III"/>
    <property type="match status" value="7"/>
</dbReference>
<evidence type="ECO:0000256" key="4">
    <source>
        <dbReference type="ARBA" id="ARBA00023295"/>
    </source>
</evidence>
<evidence type="ECO:0000256" key="2">
    <source>
        <dbReference type="ARBA" id="ARBA00022801"/>
    </source>
</evidence>
<dbReference type="Proteomes" id="UP001500121">
    <property type="component" value="Unassembled WGS sequence"/>
</dbReference>
<feature type="domain" description="Fibronectin type-III" evidence="9">
    <location>
        <begin position="2229"/>
        <end position="2318"/>
    </location>
</feature>
<evidence type="ECO:0000256" key="8">
    <source>
        <dbReference type="SAM" id="SignalP"/>
    </source>
</evidence>
<dbReference type="InterPro" id="IPR036116">
    <property type="entry name" value="FN3_sf"/>
</dbReference>
<gene>
    <name evidence="10" type="ORF">GCM10025783_33130</name>
</gene>
<evidence type="ECO:0000256" key="7">
    <source>
        <dbReference type="SAM" id="MobiDB-lite"/>
    </source>
</evidence>
<proteinExistence type="inferred from homology"/>
<keyword evidence="2" id="KW-0378">Hydrolase</keyword>
<feature type="compositionally biased region" description="Polar residues" evidence="7">
    <location>
        <begin position="2304"/>
        <end position="2315"/>
    </location>
</feature>
<dbReference type="RefSeq" id="WP_345482462.1">
    <property type="nucleotide sequence ID" value="NZ_BAABLP010000010.1"/>
</dbReference>
<evidence type="ECO:0000256" key="5">
    <source>
        <dbReference type="ARBA" id="ARBA00023326"/>
    </source>
</evidence>
<dbReference type="PROSITE" id="PS50853">
    <property type="entry name" value="FN3"/>
    <property type="match status" value="7"/>
</dbReference>
<dbReference type="InterPro" id="IPR003961">
    <property type="entry name" value="FN3_dom"/>
</dbReference>
<feature type="region of interest" description="Disordered" evidence="7">
    <location>
        <begin position="1296"/>
        <end position="1323"/>
    </location>
</feature>
<keyword evidence="5" id="KW-0119">Carbohydrate metabolism</keyword>
<evidence type="ECO:0000313" key="10">
    <source>
        <dbReference type="EMBL" id="GAA4757116.1"/>
    </source>
</evidence>
<feature type="region of interest" description="Disordered" evidence="7">
    <location>
        <begin position="1199"/>
        <end position="1220"/>
    </location>
</feature>